<evidence type="ECO:0000256" key="16">
    <source>
        <dbReference type="PIRNR" id="PIRNR000882"/>
    </source>
</evidence>
<keyword evidence="15 16" id="KW-0469">Meiosis</keyword>
<feature type="compositionally biased region" description="Basic residues" evidence="18">
    <location>
        <begin position="594"/>
        <end position="603"/>
    </location>
</feature>
<evidence type="ECO:0000256" key="13">
    <source>
        <dbReference type="ARBA" id="ARBA00023211"/>
    </source>
</evidence>
<protein>
    <recommendedName>
        <fullName evidence="16">Double-strand break repair protein</fullName>
    </recommendedName>
</protein>
<dbReference type="InterPro" id="IPR003701">
    <property type="entry name" value="Mre11"/>
</dbReference>
<keyword evidence="13 16" id="KW-0464">Manganese</keyword>
<keyword evidence="5" id="KW-0158">Chromosome</keyword>
<dbReference type="AlphaFoldDB" id="A0AAV8V1I4"/>
<comment type="cofactor">
    <cofactor evidence="1 16">
        <name>Mn(2+)</name>
        <dbReference type="ChEBI" id="CHEBI:29035"/>
    </cofactor>
</comment>
<dbReference type="SMART" id="SM01347">
    <property type="entry name" value="Mre11_DNA_bind"/>
    <property type="match status" value="1"/>
</dbReference>
<evidence type="ECO:0000256" key="3">
    <source>
        <dbReference type="ARBA" id="ARBA00004286"/>
    </source>
</evidence>
<dbReference type="InterPro" id="IPR038487">
    <property type="entry name" value="Mre11_capping_dom"/>
</dbReference>
<evidence type="ECO:0000259" key="19">
    <source>
        <dbReference type="SMART" id="SM01347"/>
    </source>
</evidence>
<keyword evidence="21" id="KW-1185">Reference proteome</keyword>
<evidence type="ECO:0000256" key="17">
    <source>
        <dbReference type="PIRSR" id="PIRSR000882-1"/>
    </source>
</evidence>
<keyword evidence="10 16" id="KW-0378">Hydrolase</keyword>
<reference evidence="20 21" key="1">
    <citation type="journal article" date="2023" name="Nat. Commun.">
        <title>Origin of minicircular mitochondrial genomes in red algae.</title>
        <authorList>
            <person name="Lee Y."/>
            <person name="Cho C.H."/>
            <person name="Lee Y.M."/>
            <person name="Park S.I."/>
            <person name="Yang J.H."/>
            <person name="West J.A."/>
            <person name="Bhattacharya D."/>
            <person name="Yoon H.S."/>
        </authorList>
    </citation>
    <scope>NUCLEOTIDE SEQUENCE [LARGE SCALE GENOMIC DNA]</scope>
    <source>
        <strain evidence="20 21">CCMP1338</strain>
        <tissue evidence="20">Whole cell</tissue>
    </source>
</reference>
<accession>A0AAV8V1I4</accession>
<comment type="subcellular location">
    <subcellularLocation>
        <location evidence="3">Chromosome</location>
    </subcellularLocation>
    <subcellularLocation>
        <location evidence="2 16">Nucleus</location>
    </subcellularLocation>
</comment>
<evidence type="ECO:0000256" key="6">
    <source>
        <dbReference type="ARBA" id="ARBA00022722"/>
    </source>
</evidence>
<keyword evidence="12 16" id="KW-0234">DNA repair</keyword>
<dbReference type="GO" id="GO:0097552">
    <property type="term" value="P:mitochondrial double-strand break repair via homologous recombination"/>
    <property type="evidence" value="ECO:0007669"/>
    <property type="project" value="TreeGrafter"/>
</dbReference>
<gene>
    <name evidence="20" type="ORF">NDN08_003146</name>
</gene>
<feature type="domain" description="Mre11 DNA-binding" evidence="19">
    <location>
        <begin position="303"/>
        <end position="505"/>
    </location>
</feature>
<keyword evidence="14 16" id="KW-0539">Nucleus</keyword>
<evidence type="ECO:0000313" key="21">
    <source>
        <dbReference type="Proteomes" id="UP001157974"/>
    </source>
</evidence>
<dbReference type="GO" id="GO:0000723">
    <property type="term" value="P:telomere maintenance"/>
    <property type="evidence" value="ECO:0007669"/>
    <property type="project" value="TreeGrafter"/>
</dbReference>
<dbReference type="GO" id="GO:0007095">
    <property type="term" value="P:mitotic G2 DNA damage checkpoint signaling"/>
    <property type="evidence" value="ECO:0007669"/>
    <property type="project" value="TreeGrafter"/>
</dbReference>
<dbReference type="InterPro" id="IPR041796">
    <property type="entry name" value="Mre11_N"/>
</dbReference>
<evidence type="ECO:0000256" key="5">
    <source>
        <dbReference type="ARBA" id="ARBA00022454"/>
    </source>
</evidence>
<feature type="region of interest" description="Disordered" evidence="18">
    <location>
        <begin position="580"/>
        <end position="711"/>
    </location>
</feature>
<proteinExistence type="inferred from homology"/>
<dbReference type="GO" id="GO:0030870">
    <property type="term" value="C:Mre11 complex"/>
    <property type="evidence" value="ECO:0007669"/>
    <property type="project" value="UniProtKB-UniRule"/>
</dbReference>
<dbReference type="Gene3D" id="3.60.21.10">
    <property type="match status" value="1"/>
</dbReference>
<dbReference type="GO" id="GO:0008296">
    <property type="term" value="F:3'-5'-DNA exonuclease activity"/>
    <property type="evidence" value="ECO:0007669"/>
    <property type="project" value="InterPro"/>
</dbReference>
<keyword evidence="6 16" id="KW-0540">Nuclease</keyword>
<dbReference type="Gene3D" id="3.30.110.110">
    <property type="entry name" value="Mre11, capping domain"/>
    <property type="match status" value="1"/>
</dbReference>
<dbReference type="GO" id="GO:0000724">
    <property type="term" value="P:double-strand break repair via homologous recombination"/>
    <property type="evidence" value="ECO:0007669"/>
    <property type="project" value="TreeGrafter"/>
</dbReference>
<evidence type="ECO:0000313" key="20">
    <source>
        <dbReference type="EMBL" id="KAJ8906656.1"/>
    </source>
</evidence>
<evidence type="ECO:0000256" key="4">
    <source>
        <dbReference type="ARBA" id="ARBA00009028"/>
    </source>
</evidence>
<dbReference type="InterPro" id="IPR004843">
    <property type="entry name" value="Calcineurin-like_PHP"/>
</dbReference>
<dbReference type="PANTHER" id="PTHR10139">
    <property type="entry name" value="DOUBLE-STRAND BREAK REPAIR PROTEIN MRE11"/>
    <property type="match status" value="1"/>
</dbReference>
<evidence type="ECO:0000256" key="10">
    <source>
        <dbReference type="ARBA" id="ARBA00022801"/>
    </source>
</evidence>
<keyword evidence="11 16" id="KW-0269">Exonuclease</keyword>
<dbReference type="PANTHER" id="PTHR10139:SF1">
    <property type="entry name" value="DOUBLE-STRAND BREAK REPAIR PROTEIN MRE11"/>
    <property type="match status" value="1"/>
</dbReference>
<comment type="function">
    <text evidence="16">Core component of the MRN complex, which plays a central role in double-strand break (DSB) repair, DNA recombination, maintenance of telomere integrity and meiosis. The MRN complex is involved in the repair of DNA double-strand breaks (DSBs) via homologous recombination (HR), an error-free mechanism which primarily occurs during S and G2 phases. The complex (1) mediates the end resection of damaged DNA, which generates proper single-stranded DNA, a key initial steps in HR, and is (2) required for the recruitment of other repair factors and efficient activation of ATM and ATR upon DNA damage. Within the MRN complex, MRE11 possesses both single-strand endonuclease activity and double-strand-specific 3'-5' exonuclease activity. MRE11 first endonucleolytically cleaves the 5' strand at DNA DSB ends to prevent non-homologous end joining (NHEJ) and licence HR. It then generates a single-stranded DNA gap via 3' to 5' exonucleolytic degradation, which is required for single-strand invasion and recombination.</text>
</comment>
<dbReference type="GO" id="GO:0035861">
    <property type="term" value="C:site of double-strand break"/>
    <property type="evidence" value="ECO:0007669"/>
    <property type="project" value="TreeGrafter"/>
</dbReference>
<sequence>MINEVDSGDVSPANVVRILVSTDNHLGYAEKHGTRGVDSFLAFEEVLRTAKEQRADFLLLGGDLFHDNKPSRNTTFRCMSLLRKYCFGDDPVSVHFCSDPGKVFDGDNQTVNYMDPFLSISLPIFTIHGNHDDPTGSLGPRQLSSVDLLHSAGMLNYFGKVYDSKSISIEPILLRKGSSCIALYGLGNVRDERLYTTWKDENNVQWKRPQAVDAVNPEAWFNIFVLHQNRVQRGTTHHVTESMLPSWLDFVIWGHEHECRIDLEGGTDGPVITQPGSTVATSMIEGESKEKCVGLLEVFQDQFKWTKLPLKNVRKFHIDDVVLSEQSSLHPAKPMEVEAFLRAKVEQMLIDAETEFDRSGPILDDRLRQPLIRLRVDYSGGFEIVSPQRFGQEYIGRIANSSDILLFHKRKTSPTPYESAIAFRFFAISPSKVFGLTRSTLQHSALLYLACRRRQFIKGMLSDVQSAGNDQEDVQVPDLVRQFLEKQENLEILPVSGLNSAVDRFVTKTEPHAIVDYVESQLKEAQKVVKKEREDAPTLDASEITYICERLVRSTEVSPTPRLSPAGTGVDALMDTAPVAADEQCSSEAESPHTTRRSSRQTTRKASIARVRSGKASQRHDVGKPQSRRAPASRTPGRARSRASELALETETAREESETRREDDSEGSSGDEAVDNARGSRKRGPKGFKSSRSARRRNAGSGSLHSRYDID</sequence>
<dbReference type="Pfam" id="PF04152">
    <property type="entry name" value="Mre11_DNA_bind"/>
    <property type="match status" value="1"/>
</dbReference>
<dbReference type="GO" id="GO:0000014">
    <property type="term" value="F:single-stranded DNA endodeoxyribonuclease activity"/>
    <property type="evidence" value="ECO:0007669"/>
    <property type="project" value="TreeGrafter"/>
</dbReference>
<evidence type="ECO:0000256" key="14">
    <source>
        <dbReference type="ARBA" id="ARBA00023242"/>
    </source>
</evidence>
<evidence type="ECO:0000256" key="15">
    <source>
        <dbReference type="ARBA" id="ARBA00023254"/>
    </source>
</evidence>
<dbReference type="EMBL" id="JAMWBK010000003">
    <property type="protein sequence ID" value="KAJ8906656.1"/>
    <property type="molecule type" value="Genomic_DNA"/>
</dbReference>
<keyword evidence="9 16" id="KW-0227">DNA damage</keyword>
<comment type="caution">
    <text evidence="20">The sequence shown here is derived from an EMBL/GenBank/DDBJ whole genome shotgun (WGS) entry which is preliminary data.</text>
</comment>
<dbReference type="CDD" id="cd00840">
    <property type="entry name" value="MPP_Mre11_N"/>
    <property type="match status" value="1"/>
</dbReference>
<evidence type="ECO:0000256" key="9">
    <source>
        <dbReference type="ARBA" id="ARBA00022763"/>
    </source>
</evidence>
<feature type="compositionally biased region" description="Basic and acidic residues" evidence="18">
    <location>
        <begin position="651"/>
        <end position="663"/>
    </location>
</feature>
<evidence type="ECO:0000256" key="12">
    <source>
        <dbReference type="ARBA" id="ARBA00023204"/>
    </source>
</evidence>
<name>A0AAV8V1I4_9RHOD</name>
<dbReference type="Proteomes" id="UP001157974">
    <property type="component" value="Unassembled WGS sequence"/>
</dbReference>
<dbReference type="Pfam" id="PF00149">
    <property type="entry name" value="Metallophos"/>
    <property type="match status" value="1"/>
</dbReference>
<keyword evidence="7" id="KW-0479">Metal-binding</keyword>
<keyword evidence="8 16" id="KW-0255">Endonuclease</keyword>
<evidence type="ECO:0000256" key="18">
    <source>
        <dbReference type="SAM" id="MobiDB-lite"/>
    </source>
</evidence>
<evidence type="ECO:0000256" key="7">
    <source>
        <dbReference type="ARBA" id="ARBA00022723"/>
    </source>
</evidence>
<feature type="active site" description="Proton donor" evidence="17">
    <location>
        <position position="131"/>
    </location>
</feature>
<comment type="similarity">
    <text evidence="4 16">Belongs to the MRE11/RAD32 family.</text>
</comment>
<evidence type="ECO:0000256" key="1">
    <source>
        <dbReference type="ARBA" id="ARBA00001936"/>
    </source>
</evidence>
<dbReference type="SUPFAM" id="SSF56300">
    <property type="entry name" value="Metallo-dependent phosphatases"/>
    <property type="match status" value="1"/>
</dbReference>
<dbReference type="InterPro" id="IPR007281">
    <property type="entry name" value="Mre11_DNA-bd"/>
</dbReference>
<dbReference type="PIRSF" id="PIRSF000882">
    <property type="entry name" value="DSB_repair_MRE11"/>
    <property type="match status" value="1"/>
</dbReference>
<dbReference type="GO" id="GO:0042138">
    <property type="term" value="P:meiotic DNA double-strand break formation"/>
    <property type="evidence" value="ECO:0007669"/>
    <property type="project" value="TreeGrafter"/>
</dbReference>
<evidence type="ECO:0000256" key="11">
    <source>
        <dbReference type="ARBA" id="ARBA00022839"/>
    </source>
</evidence>
<organism evidence="20 21">
    <name type="scientific">Rhodosorus marinus</name>
    <dbReference type="NCBI Taxonomy" id="101924"/>
    <lineage>
        <taxon>Eukaryota</taxon>
        <taxon>Rhodophyta</taxon>
        <taxon>Stylonematophyceae</taxon>
        <taxon>Stylonematales</taxon>
        <taxon>Stylonemataceae</taxon>
        <taxon>Rhodosorus</taxon>
    </lineage>
</organism>
<dbReference type="GO" id="GO:0030145">
    <property type="term" value="F:manganese ion binding"/>
    <property type="evidence" value="ECO:0007669"/>
    <property type="project" value="UniProtKB-UniRule"/>
</dbReference>
<evidence type="ECO:0000256" key="8">
    <source>
        <dbReference type="ARBA" id="ARBA00022759"/>
    </source>
</evidence>
<dbReference type="GO" id="GO:0006303">
    <property type="term" value="P:double-strand break repair via nonhomologous end joining"/>
    <property type="evidence" value="ECO:0007669"/>
    <property type="project" value="TreeGrafter"/>
</dbReference>
<dbReference type="InterPro" id="IPR029052">
    <property type="entry name" value="Metallo-depent_PP-like"/>
</dbReference>
<evidence type="ECO:0000256" key="2">
    <source>
        <dbReference type="ARBA" id="ARBA00004123"/>
    </source>
</evidence>